<dbReference type="GO" id="GO:0055129">
    <property type="term" value="P:L-proline biosynthetic process"/>
    <property type="evidence" value="ECO:0007669"/>
    <property type="project" value="UniProtKB-UniRule"/>
</dbReference>
<keyword evidence="2 6" id="KW-0641">Proline biosynthesis</keyword>
<dbReference type="HAMAP" id="MF_01925">
    <property type="entry name" value="P5C_reductase"/>
    <property type="match status" value="1"/>
</dbReference>
<dbReference type="Pfam" id="PF03807">
    <property type="entry name" value="F420_oxidored"/>
    <property type="match status" value="1"/>
</dbReference>
<comment type="similarity">
    <text evidence="1 6">Belongs to the pyrroline-5-carboxylate reductase family.</text>
</comment>
<dbReference type="UniPathway" id="UPA00098">
    <property type="reaction ID" value="UER00361"/>
</dbReference>
<dbReference type="PANTHER" id="PTHR11645:SF49">
    <property type="entry name" value="PYRROLINE-5-CARBOXYLATE REDUCTASE 1"/>
    <property type="match status" value="1"/>
</dbReference>
<evidence type="ECO:0000313" key="11">
    <source>
        <dbReference type="EMBL" id="EEG29317.1"/>
    </source>
</evidence>
<dbReference type="NCBIfam" id="TIGR00112">
    <property type="entry name" value="proC"/>
    <property type="match status" value="1"/>
</dbReference>
<comment type="function">
    <text evidence="5 6">Catalyzes the reduction of 1-pyrroline-5-carboxylate (PCA) to L-proline.</text>
</comment>
<dbReference type="Gene3D" id="3.40.50.720">
    <property type="entry name" value="NAD(P)-binding Rossmann-like Domain"/>
    <property type="match status" value="1"/>
</dbReference>
<keyword evidence="12" id="KW-1185">Reference proteome</keyword>
<dbReference type="EC" id="1.5.1.2" evidence="6 7"/>
<evidence type="ECO:0000256" key="6">
    <source>
        <dbReference type="HAMAP-Rule" id="MF_01925"/>
    </source>
</evidence>
<comment type="catalytic activity">
    <reaction evidence="6">
        <text>L-proline + NAD(+) = (S)-1-pyrroline-5-carboxylate + NADH + 2 H(+)</text>
        <dbReference type="Rhea" id="RHEA:14105"/>
        <dbReference type="ChEBI" id="CHEBI:15378"/>
        <dbReference type="ChEBI" id="CHEBI:17388"/>
        <dbReference type="ChEBI" id="CHEBI:57540"/>
        <dbReference type="ChEBI" id="CHEBI:57945"/>
        <dbReference type="ChEBI" id="CHEBI:60039"/>
        <dbReference type="EC" id="1.5.1.2"/>
    </reaction>
</comment>
<keyword evidence="6" id="KW-0028">Amino-acid biosynthesis</keyword>
<accession>C0EGU3</accession>
<evidence type="ECO:0000256" key="8">
    <source>
        <dbReference type="PIRSR" id="PIRSR000193-1"/>
    </source>
</evidence>
<dbReference type="EMBL" id="ACEC01000109">
    <property type="protein sequence ID" value="EEG29317.1"/>
    <property type="molecule type" value="Genomic_DNA"/>
</dbReference>
<dbReference type="GO" id="GO:0005737">
    <property type="term" value="C:cytoplasm"/>
    <property type="evidence" value="ECO:0007669"/>
    <property type="project" value="UniProtKB-SubCell"/>
</dbReference>
<dbReference type="AlphaFoldDB" id="C0EGU3"/>
<protein>
    <recommendedName>
        <fullName evidence="6 7">Pyrroline-5-carboxylate reductase</fullName>
        <shortName evidence="6">P5C reductase</shortName>
        <shortName evidence="6">P5CR</shortName>
        <ecNumber evidence="6 7">1.5.1.2</ecNumber>
    </recommendedName>
    <alternativeName>
        <fullName evidence="6">PCA reductase</fullName>
    </alternativeName>
</protein>
<dbReference type="eggNOG" id="COG0345">
    <property type="taxonomic scope" value="Bacteria"/>
</dbReference>
<evidence type="ECO:0000256" key="7">
    <source>
        <dbReference type="NCBIfam" id="TIGR00112"/>
    </source>
</evidence>
<dbReference type="SUPFAM" id="SSF48179">
    <property type="entry name" value="6-phosphogluconate dehydrogenase C-terminal domain-like"/>
    <property type="match status" value="1"/>
</dbReference>
<feature type="domain" description="Pyrroline-5-carboxylate reductase catalytic N-terminal" evidence="9">
    <location>
        <begin position="4"/>
        <end position="96"/>
    </location>
</feature>
<evidence type="ECO:0000256" key="4">
    <source>
        <dbReference type="ARBA" id="ARBA00023002"/>
    </source>
</evidence>
<reference evidence="11 12" key="2">
    <citation type="submission" date="2009-02" db="EMBL/GenBank/DDBJ databases">
        <title>Draft genome sequence of Clostridium methylpentosum (DSM 5476).</title>
        <authorList>
            <person name="Sudarsanam P."/>
            <person name="Ley R."/>
            <person name="Guruge J."/>
            <person name="Turnbaugh P.J."/>
            <person name="Mahowald M."/>
            <person name="Liep D."/>
            <person name="Gordon J."/>
        </authorList>
    </citation>
    <scope>NUCLEOTIDE SEQUENCE [LARGE SCALE GENOMIC DNA]</scope>
    <source>
        <strain evidence="11 12">DSM 5476</strain>
    </source>
</reference>
<reference evidence="11 12" key="1">
    <citation type="submission" date="2009-01" db="EMBL/GenBank/DDBJ databases">
        <authorList>
            <person name="Fulton L."/>
            <person name="Clifton S."/>
            <person name="Fulton B."/>
            <person name="Xu J."/>
            <person name="Minx P."/>
            <person name="Pepin K.H."/>
            <person name="Johnson M."/>
            <person name="Bhonagiri V."/>
            <person name="Nash W.E."/>
            <person name="Mardis E.R."/>
            <person name="Wilson R.K."/>
        </authorList>
    </citation>
    <scope>NUCLEOTIDE SEQUENCE [LARGE SCALE GENOMIC DNA]</scope>
    <source>
        <strain evidence="11 12">DSM 5476</strain>
    </source>
</reference>
<name>C0EGU3_9FIRM</name>
<keyword evidence="6" id="KW-0963">Cytoplasm</keyword>
<dbReference type="HOGENOM" id="CLU_042344_3_1_9"/>
<comment type="subcellular location">
    <subcellularLocation>
        <location evidence="6">Cytoplasm</location>
    </subcellularLocation>
</comment>
<evidence type="ECO:0000256" key="1">
    <source>
        <dbReference type="ARBA" id="ARBA00005525"/>
    </source>
</evidence>
<dbReference type="Pfam" id="PF14748">
    <property type="entry name" value="P5CR_dimer"/>
    <property type="match status" value="1"/>
</dbReference>
<dbReference type="PIRSF" id="PIRSF000193">
    <property type="entry name" value="Pyrrol-5-carb_rd"/>
    <property type="match status" value="1"/>
</dbReference>
<keyword evidence="4 6" id="KW-0560">Oxidoreductase</keyword>
<gene>
    <name evidence="6 11" type="primary">proC</name>
    <name evidence="11" type="ORF">CLOSTMETH_03087</name>
</gene>
<dbReference type="SUPFAM" id="SSF51735">
    <property type="entry name" value="NAD(P)-binding Rossmann-fold domains"/>
    <property type="match status" value="1"/>
</dbReference>
<keyword evidence="3 6" id="KW-0521">NADP</keyword>
<dbReference type="InterPro" id="IPR000304">
    <property type="entry name" value="Pyrroline-COOH_reductase"/>
</dbReference>
<dbReference type="InterPro" id="IPR008927">
    <property type="entry name" value="6-PGluconate_DH-like_C_sf"/>
</dbReference>
<dbReference type="InterPro" id="IPR029036">
    <property type="entry name" value="P5CR_dimer"/>
</dbReference>
<evidence type="ECO:0000259" key="9">
    <source>
        <dbReference type="Pfam" id="PF03807"/>
    </source>
</evidence>
<evidence type="ECO:0000259" key="10">
    <source>
        <dbReference type="Pfam" id="PF14748"/>
    </source>
</evidence>
<evidence type="ECO:0000256" key="3">
    <source>
        <dbReference type="ARBA" id="ARBA00022857"/>
    </source>
</evidence>
<organism evidence="11 12">
    <name type="scientific">[Clostridium] methylpentosum DSM 5476</name>
    <dbReference type="NCBI Taxonomy" id="537013"/>
    <lineage>
        <taxon>Bacteria</taxon>
        <taxon>Bacillati</taxon>
        <taxon>Bacillota</taxon>
        <taxon>Clostridia</taxon>
        <taxon>Eubacteriales</taxon>
        <taxon>Oscillospiraceae</taxon>
        <taxon>Oscillospiraceae incertae sedis</taxon>
    </lineage>
</organism>
<comment type="caution">
    <text evidence="11">The sequence shown here is derived from an EMBL/GenBank/DDBJ whole genome shotgun (WGS) entry which is preliminary data.</text>
</comment>
<dbReference type="Proteomes" id="UP000003340">
    <property type="component" value="Unassembled WGS sequence"/>
</dbReference>
<evidence type="ECO:0000256" key="2">
    <source>
        <dbReference type="ARBA" id="ARBA00022650"/>
    </source>
</evidence>
<dbReference type="InterPro" id="IPR036291">
    <property type="entry name" value="NAD(P)-bd_dom_sf"/>
</dbReference>
<dbReference type="GO" id="GO:0004735">
    <property type="term" value="F:pyrroline-5-carboxylate reductase activity"/>
    <property type="evidence" value="ECO:0007669"/>
    <property type="project" value="UniProtKB-UniRule"/>
</dbReference>
<feature type="binding site" evidence="8">
    <location>
        <begin position="8"/>
        <end position="13"/>
    </location>
    <ligand>
        <name>NADP(+)</name>
        <dbReference type="ChEBI" id="CHEBI:58349"/>
    </ligand>
</feature>
<dbReference type="STRING" id="537013.CLOSTMETH_03087"/>
<feature type="domain" description="Pyrroline-5-carboxylate reductase dimerisation" evidence="10">
    <location>
        <begin position="160"/>
        <end position="263"/>
    </location>
</feature>
<dbReference type="InterPro" id="IPR028939">
    <property type="entry name" value="P5C_Rdtase_cat_N"/>
</dbReference>
<dbReference type="FunFam" id="1.10.3730.10:FF:000001">
    <property type="entry name" value="Pyrroline-5-carboxylate reductase"/>
    <property type="match status" value="1"/>
</dbReference>
<comment type="pathway">
    <text evidence="6">Amino-acid biosynthesis; L-proline biosynthesis; L-proline from L-glutamate 5-semialdehyde: step 1/1.</text>
</comment>
<sequence>MTKTVGFIGSGNMASAIISGILKSGTKLSLMVYDLHQANYETLAQQGVRTCADSSELVCACDTIFLSIKPQNFGDVLPEIKPHINKDAVIVSIAAGITDTYIASELGYDAKVVLVMPNTPLLLGAGATALAKGERVSEEEFEFVRSLFDLSGETAVIAKDKMKEIISVNGSTPAYIYLFAKGFVDYAKQTGIDEQTALRLFCATLKGSAEMMLHSGRSIDELIKMVSSPGGTTLAGLEVFEQNDLLGTIHRSCEACTKRAYELSK</sequence>
<comment type="catalytic activity">
    <reaction evidence="6">
        <text>L-proline + NADP(+) = (S)-1-pyrroline-5-carboxylate + NADPH + 2 H(+)</text>
        <dbReference type="Rhea" id="RHEA:14109"/>
        <dbReference type="ChEBI" id="CHEBI:15378"/>
        <dbReference type="ChEBI" id="CHEBI:17388"/>
        <dbReference type="ChEBI" id="CHEBI:57783"/>
        <dbReference type="ChEBI" id="CHEBI:58349"/>
        <dbReference type="ChEBI" id="CHEBI:60039"/>
        <dbReference type="EC" id="1.5.1.2"/>
    </reaction>
</comment>
<dbReference type="PANTHER" id="PTHR11645">
    <property type="entry name" value="PYRROLINE-5-CARBOXYLATE REDUCTASE"/>
    <property type="match status" value="1"/>
</dbReference>
<evidence type="ECO:0000256" key="5">
    <source>
        <dbReference type="ARBA" id="ARBA00058118"/>
    </source>
</evidence>
<dbReference type="Gene3D" id="1.10.3730.10">
    <property type="entry name" value="ProC C-terminal domain-like"/>
    <property type="match status" value="1"/>
</dbReference>
<proteinExistence type="inferred from homology"/>
<evidence type="ECO:0000313" key="12">
    <source>
        <dbReference type="Proteomes" id="UP000003340"/>
    </source>
</evidence>